<dbReference type="Pfam" id="PF01612">
    <property type="entry name" value="DNA_pol_A_exo1"/>
    <property type="match status" value="1"/>
</dbReference>
<dbReference type="Proteomes" id="UP000007875">
    <property type="component" value="Unassembled WGS sequence"/>
</dbReference>
<keyword evidence="4" id="KW-1185">Reference proteome</keyword>
<dbReference type="eggNOG" id="KOG2207">
    <property type="taxonomic scope" value="Eukaryota"/>
</dbReference>
<dbReference type="PANTHER" id="PTHR47765:SF2">
    <property type="entry name" value="EXONUCLEASE MUT-7 HOMOLOG"/>
    <property type="match status" value="1"/>
</dbReference>
<reference evidence="4" key="1">
    <citation type="submission" date="2003-08" db="EMBL/GenBank/DDBJ databases">
        <authorList>
            <person name="Birren B."/>
            <person name="Nusbaum C."/>
            <person name="Abebe A."/>
            <person name="Abouelleil A."/>
            <person name="Adekoya E."/>
            <person name="Ait-zahra M."/>
            <person name="Allen N."/>
            <person name="Allen T."/>
            <person name="An P."/>
            <person name="Anderson M."/>
            <person name="Anderson S."/>
            <person name="Arachchi H."/>
            <person name="Armbruster J."/>
            <person name="Bachantsang P."/>
            <person name="Baldwin J."/>
            <person name="Barry A."/>
            <person name="Bayul T."/>
            <person name="Blitshsteyn B."/>
            <person name="Bloom T."/>
            <person name="Blye J."/>
            <person name="Boguslavskiy L."/>
            <person name="Borowsky M."/>
            <person name="Boukhgalter B."/>
            <person name="Brunache A."/>
            <person name="Butler J."/>
            <person name="Calixte N."/>
            <person name="Calvo S."/>
            <person name="Camarata J."/>
            <person name="Campo K."/>
            <person name="Chang J."/>
            <person name="Cheshatsang Y."/>
            <person name="Citroen M."/>
            <person name="Collymore A."/>
            <person name="Considine T."/>
            <person name="Cook A."/>
            <person name="Cooke P."/>
            <person name="Corum B."/>
            <person name="Cuomo C."/>
            <person name="David R."/>
            <person name="Dawoe T."/>
            <person name="Degray S."/>
            <person name="Dodge S."/>
            <person name="Dooley K."/>
            <person name="Dorje P."/>
            <person name="Dorjee K."/>
            <person name="Dorris L."/>
            <person name="Duffey N."/>
            <person name="Dupes A."/>
            <person name="Elkins T."/>
            <person name="Engels R."/>
            <person name="Erickson J."/>
            <person name="Farina A."/>
            <person name="Faro S."/>
            <person name="Ferreira P."/>
            <person name="Fischer H."/>
            <person name="Fitzgerald M."/>
            <person name="Foley K."/>
            <person name="Gage D."/>
            <person name="Galagan J."/>
            <person name="Gearin G."/>
            <person name="Gnerre S."/>
            <person name="Gnirke A."/>
            <person name="Goyette A."/>
            <person name="Graham J."/>
            <person name="Grandbois E."/>
            <person name="Gyaltsen K."/>
            <person name="Hafez N."/>
            <person name="Hagopian D."/>
            <person name="Hagos B."/>
            <person name="Hall J."/>
            <person name="Hatcher B."/>
            <person name="Heller A."/>
            <person name="Higgins H."/>
            <person name="Honan T."/>
            <person name="Horn A."/>
            <person name="Houde N."/>
            <person name="Hughes L."/>
            <person name="Hulme W."/>
            <person name="Husby E."/>
            <person name="Iliev I."/>
            <person name="Jaffe D."/>
            <person name="Jones C."/>
            <person name="Kamal M."/>
            <person name="Kamat A."/>
            <person name="Kamvysselis M."/>
            <person name="Karlsson E."/>
            <person name="Kells C."/>
            <person name="Kieu A."/>
            <person name="Kisner P."/>
            <person name="Kodira C."/>
            <person name="Kulbokas E."/>
            <person name="Labutti K."/>
            <person name="Lama D."/>
            <person name="Landers T."/>
            <person name="Leger J."/>
            <person name="Levine S."/>
            <person name="Lewis D."/>
            <person name="Lewis T."/>
            <person name="Lindblad-toh K."/>
            <person name="Liu X."/>
            <person name="Lokyitsang T."/>
            <person name="Lokyitsang Y."/>
            <person name="Lucien O."/>
            <person name="Lui A."/>
            <person name="Ma L.J."/>
            <person name="Mabbitt R."/>
            <person name="Macdonald J."/>
            <person name="Maclean C."/>
            <person name="Major J."/>
            <person name="Manning J."/>
            <person name="Marabella R."/>
            <person name="Maru K."/>
            <person name="Matthews C."/>
            <person name="Mauceli E."/>
            <person name="Mccarthy M."/>
            <person name="Mcdonough S."/>
            <person name="Mcghee T."/>
            <person name="Meldrim J."/>
            <person name="Meneus L."/>
            <person name="Mesirov J."/>
            <person name="Mihalev A."/>
            <person name="Mihova T."/>
            <person name="Mikkelsen T."/>
            <person name="Mlenga V."/>
            <person name="Moru K."/>
            <person name="Mozes J."/>
            <person name="Mulrain L."/>
            <person name="Munson G."/>
            <person name="Naylor J."/>
            <person name="Newes C."/>
            <person name="Nguyen C."/>
            <person name="Nguyen N."/>
            <person name="Nguyen T."/>
            <person name="Nicol R."/>
            <person name="Nielsen C."/>
            <person name="Nizzari M."/>
            <person name="Norbu C."/>
            <person name="Norbu N."/>
            <person name="O'donnell P."/>
            <person name="Okoawo O."/>
            <person name="O'leary S."/>
            <person name="Omotosho B."/>
            <person name="O'neill K."/>
            <person name="Osman S."/>
            <person name="Parker S."/>
            <person name="Perrin D."/>
            <person name="Phunkhang P."/>
            <person name="Piqani B."/>
            <person name="Purcell S."/>
            <person name="Rachupka T."/>
            <person name="Ramasamy U."/>
            <person name="Rameau R."/>
            <person name="Ray V."/>
            <person name="Raymond C."/>
            <person name="Retta R."/>
            <person name="Richardson S."/>
            <person name="Rise C."/>
            <person name="Rodriguez J."/>
            <person name="Rogers J."/>
            <person name="Rogov P."/>
            <person name="Rutman M."/>
            <person name="Schupbach R."/>
            <person name="Seaman C."/>
            <person name="Settipalli S."/>
            <person name="Sharpe T."/>
            <person name="Sheridan J."/>
            <person name="Sherpa N."/>
            <person name="Shi J."/>
            <person name="Smirnov S."/>
            <person name="Smith C."/>
            <person name="Sougnez C."/>
            <person name="Spencer B."/>
            <person name="Stalker J."/>
            <person name="Stange-thomann N."/>
            <person name="Stavropoulos S."/>
            <person name="Stetson K."/>
            <person name="Stone C."/>
            <person name="Stone S."/>
            <person name="Stubbs M."/>
            <person name="Talamas J."/>
            <person name="Tchuinga P."/>
            <person name="Tenzing P."/>
            <person name="Tesfaye S."/>
            <person name="Theodore J."/>
            <person name="Thoulutsang Y."/>
            <person name="Topham K."/>
            <person name="Towey S."/>
            <person name="Tsamla T."/>
            <person name="Tsomo N."/>
            <person name="Vallee D."/>
            <person name="Vassiliev H."/>
            <person name="Venkataraman V."/>
            <person name="Vinson J."/>
            <person name="Vo A."/>
            <person name="Wade C."/>
            <person name="Wang S."/>
            <person name="Wangchuk T."/>
            <person name="Wangdi T."/>
            <person name="Whittaker C."/>
            <person name="Wilkinson J."/>
            <person name="Wu Y."/>
            <person name="Wyman D."/>
            <person name="Yadav S."/>
            <person name="Yang S."/>
            <person name="Yang X."/>
            <person name="Yeager S."/>
            <person name="Yee E."/>
            <person name="Young G."/>
            <person name="Zainoun J."/>
            <person name="Zembeck L."/>
            <person name="Zimmer A."/>
            <person name="Zody M."/>
            <person name="Lander E."/>
        </authorList>
    </citation>
    <scope>NUCLEOTIDE SEQUENCE [LARGE SCALE GENOMIC DNA]</scope>
</reference>
<dbReference type="GO" id="GO:0008408">
    <property type="term" value="F:3'-5' exonuclease activity"/>
    <property type="evidence" value="ECO:0007669"/>
    <property type="project" value="InterPro"/>
</dbReference>
<dbReference type="InterPro" id="IPR002562">
    <property type="entry name" value="3'-5'_exonuclease_dom"/>
</dbReference>
<dbReference type="HOGENOM" id="CLU_546970_0_0_1"/>
<dbReference type="GO" id="GO:0003676">
    <property type="term" value="F:nucleic acid binding"/>
    <property type="evidence" value="ECO:0007669"/>
    <property type="project" value="InterPro"/>
</dbReference>
<sequence>MVQSYNLDQPDLSAIISHVRKSLEHGNLKEAGALVSFLKLHDHFTMYDIAIPALLQNKVSILEDYIRDCVTAREQIIKMLDQWLAPDFDLVSFCLAHNINQVRGELLRPQFIDKLLVQNDQPEPQKQFYQLKIPLSSVVIVDNEESLQQCAEAIMQNHCVVGVDSEWTFSNSNGEGVAVLQLAVESNVFLIDILTFTTQKNIDKLGEFLSGLLRSKSHLKLGYGLNEDLQKLATSIPVLKDALKTPERVLDFHTVLRHACRLYPKLLTVNDEASADMSKHSGLSKLVLQTLGRPLNKSEQISDWERRPLRVTQITYAALDAFCLLEVNEVLTKRLEDLGSTVSLENIVNVPVTTTVRKRGRRRGVRNQKRGEKIPSGTPTEVASADEMIPPIAAREFKVVCDNMLQGLARQLRCCGVDAKMLSNFEDHDVCARIAVDEDRIILTSGSPFNTLSSQVPIGSCFNVPNGLKAKEQVSVVLEKYNVSVTQLDVFSRCQVCNC</sequence>
<evidence type="ECO:0000259" key="2">
    <source>
        <dbReference type="SMART" id="SM00474"/>
    </source>
</evidence>
<feature type="region of interest" description="Disordered" evidence="1">
    <location>
        <begin position="358"/>
        <end position="382"/>
    </location>
</feature>
<accession>H2YWK9</accession>
<dbReference type="Gene3D" id="3.30.420.10">
    <property type="entry name" value="Ribonuclease H-like superfamily/Ribonuclease H"/>
    <property type="match status" value="1"/>
</dbReference>
<evidence type="ECO:0000256" key="1">
    <source>
        <dbReference type="SAM" id="MobiDB-lite"/>
    </source>
</evidence>
<dbReference type="STRING" id="51511.ENSCSAVP00000009720"/>
<reference evidence="3" key="3">
    <citation type="submission" date="2025-09" db="UniProtKB">
        <authorList>
            <consortium name="Ensembl"/>
        </authorList>
    </citation>
    <scope>IDENTIFICATION</scope>
</reference>
<organism evidence="3 4">
    <name type="scientific">Ciona savignyi</name>
    <name type="common">Pacific transparent sea squirt</name>
    <dbReference type="NCBI Taxonomy" id="51511"/>
    <lineage>
        <taxon>Eukaryota</taxon>
        <taxon>Metazoa</taxon>
        <taxon>Chordata</taxon>
        <taxon>Tunicata</taxon>
        <taxon>Ascidiacea</taxon>
        <taxon>Phlebobranchia</taxon>
        <taxon>Cionidae</taxon>
        <taxon>Ciona</taxon>
    </lineage>
</organism>
<evidence type="ECO:0000313" key="3">
    <source>
        <dbReference type="Ensembl" id="ENSCSAVP00000009720.1"/>
    </source>
</evidence>
<evidence type="ECO:0000313" key="4">
    <source>
        <dbReference type="Proteomes" id="UP000007875"/>
    </source>
</evidence>
<dbReference type="PANTHER" id="PTHR47765">
    <property type="entry name" value="3'-5' EXONUCLEASE DOMAIN-CONTAINING PROTEIN"/>
    <property type="match status" value="1"/>
</dbReference>
<dbReference type="FunCoup" id="H2YWK9">
    <property type="interactions" value="5"/>
</dbReference>
<dbReference type="GeneTree" id="ENSGT00390000006843"/>
<dbReference type="GO" id="GO:0006139">
    <property type="term" value="P:nucleobase-containing compound metabolic process"/>
    <property type="evidence" value="ECO:0007669"/>
    <property type="project" value="InterPro"/>
</dbReference>
<dbReference type="InterPro" id="IPR036397">
    <property type="entry name" value="RNaseH_sf"/>
</dbReference>
<dbReference type="SMART" id="SM00474">
    <property type="entry name" value="35EXOc"/>
    <property type="match status" value="1"/>
</dbReference>
<dbReference type="InterPro" id="IPR002782">
    <property type="entry name" value="Mut7-C_RNAse_dom"/>
</dbReference>
<dbReference type="InParanoid" id="H2YWK9"/>
<dbReference type="InterPro" id="IPR052408">
    <property type="entry name" value="Exonuclease_MUT-7-like"/>
</dbReference>
<protein>
    <recommendedName>
        <fullName evidence="2">3'-5' exonuclease domain-containing protein</fullName>
    </recommendedName>
</protein>
<dbReference type="SUPFAM" id="SSF53098">
    <property type="entry name" value="Ribonuclease H-like"/>
    <property type="match status" value="1"/>
</dbReference>
<dbReference type="AlphaFoldDB" id="H2YWK9"/>
<dbReference type="OMA" id="FEMESAC"/>
<dbReference type="Ensembl" id="ENSCSAVT00000009838.1">
    <property type="protein sequence ID" value="ENSCSAVP00000009720.1"/>
    <property type="gene ID" value="ENSCSAVG00000005704.1"/>
</dbReference>
<dbReference type="Pfam" id="PF01927">
    <property type="entry name" value="Mut7-C"/>
    <property type="match status" value="1"/>
</dbReference>
<name>H2YWK9_CIOSA</name>
<dbReference type="InterPro" id="IPR012337">
    <property type="entry name" value="RNaseH-like_sf"/>
</dbReference>
<feature type="domain" description="3'-5' exonuclease" evidence="2">
    <location>
        <begin position="138"/>
        <end position="336"/>
    </location>
</feature>
<proteinExistence type="predicted"/>
<feature type="compositionally biased region" description="Basic residues" evidence="1">
    <location>
        <begin position="358"/>
        <end position="368"/>
    </location>
</feature>
<reference evidence="3" key="2">
    <citation type="submission" date="2025-08" db="UniProtKB">
        <authorList>
            <consortium name="Ensembl"/>
        </authorList>
    </citation>
    <scope>IDENTIFICATION</scope>
</reference>